<protein>
    <recommendedName>
        <fullName evidence="3">Lantibiotic</fullName>
    </recommendedName>
</protein>
<evidence type="ECO:0008006" key="3">
    <source>
        <dbReference type="Google" id="ProtNLM"/>
    </source>
</evidence>
<sequence>MPNFEDFDLDLKKVKTNSDKVSVNTPTPTISYLVHCNTADCPSTDCSPGDMTIGCYAADKGVCRC</sequence>
<dbReference type="AlphaFoldDB" id="A0A2T0B9I3"/>
<name>A0A2T0B9I3_9CLOT</name>
<comment type="caution">
    <text evidence="1">The sequence shown here is derived from an EMBL/GenBank/DDBJ whole genome shotgun (WGS) entry which is preliminary data.</text>
</comment>
<accession>A0A2T0B9I3</accession>
<keyword evidence="2" id="KW-1185">Reference proteome</keyword>
<dbReference type="Proteomes" id="UP000239706">
    <property type="component" value="Unassembled WGS sequence"/>
</dbReference>
<evidence type="ECO:0000313" key="1">
    <source>
        <dbReference type="EMBL" id="PRR80556.1"/>
    </source>
</evidence>
<reference evidence="1 2" key="1">
    <citation type="submission" date="2018-03" db="EMBL/GenBank/DDBJ databases">
        <title>Genome sequence of Clostridium liquoris DSM 100320.</title>
        <authorList>
            <person name="Poehlein A."/>
            <person name="Daniel R."/>
        </authorList>
    </citation>
    <scope>NUCLEOTIDE SEQUENCE [LARGE SCALE GENOMIC DNA]</scope>
    <source>
        <strain evidence="1 2">DSM 100320</strain>
    </source>
</reference>
<proteinExistence type="predicted"/>
<gene>
    <name evidence="1" type="ORF">CLLI_01290</name>
</gene>
<dbReference type="RefSeq" id="WP_106062357.1">
    <property type="nucleotide sequence ID" value="NZ_PVXO01000005.1"/>
</dbReference>
<dbReference type="EMBL" id="PVXO01000005">
    <property type="protein sequence ID" value="PRR80556.1"/>
    <property type="molecule type" value="Genomic_DNA"/>
</dbReference>
<evidence type="ECO:0000313" key="2">
    <source>
        <dbReference type="Proteomes" id="UP000239706"/>
    </source>
</evidence>
<dbReference type="OrthoDB" id="9926870at2"/>
<organism evidence="1 2">
    <name type="scientific">Clostridium liquoris</name>
    <dbReference type="NCBI Taxonomy" id="1289519"/>
    <lineage>
        <taxon>Bacteria</taxon>
        <taxon>Bacillati</taxon>
        <taxon>Bacillota</taxon>
        <taxon>Clostridia</taxon>
        <taxon>Eubacteriales</taxon>
        <taxon>Clostridiaceae</taxon>
        <taxon>Clostridium</taxon>
    </lineage>
</organism>